<keyword evidence="4" id="KW-1185">Reference proteome</keyword>
<dbReference type="Gene3D" id="3.40.50.12370">
    <property type="match status" value="1"/>
</dbReference>
<evidence type="ECO:0000256" key="1">
    <source>
        <dbReference type="ARBA" id="ARBA00008791"/>
    </source>
</evidence>
<feature type="domain" description="UspA" evidence="2">
    <location>
        <begin position="157"/>
        <end position="277"/>
    </location>
</feature>
<organism evidence="3 4">
    <name type="scientific">Marilutibacter spongiae</name>
    <dbReference type="NCBI Taxonomy" id="2025720"/>
    <lineage>
        <taxon>Bacteria</taxon>
        <taxon>Pseudomonadati</taxon>
        <taxon>Pseudomonadota</taxon>
        <taxon>Gammaproteobacteria</taxon>
        <taxon>Lysobacterales</taxon>
        <taxon>Lysobacteraceae</taxon>
        <taxon>Marilutibacter</taxon>
    </lineage>
</organism>
<dbReference type="Pfam" id="PF00582">
    <property type="entry name" value="Usp"/>
    <property type="match status" value="1"/>
</dbReference>
<evidence type="ECO:0000259" key="2">
    <source>
        <dbReference type="Pfam" id="PF00582"/>
    </source>
</evidence>
<dbReference type="CDD" id="cd00293">
    <property type="entry name" value="USP-like"/>
    <property type="match status" value="1"/>
</dbReference>
<dbReference type="InterPro" id="IPR006015">
    <property type="entry name" value="Universal_stress_UspA"/>
</dbReference>
<dbReference type="PRINTS" id="PR01438">
    <property type="entry name" value="UNVRSLSTRESS"/>
</dbReference>
<dbReference type="PANTHER" id="PTHR46268:SF15">
    <property type="entry name" value="UNIVERSAL STRESS PROTEIN HP_0031"/>
    <property type="match status" value="1"/>
</dbReference>
<reference evidence="3 4" key="1">
    <citation type="submission" date="2020-08" db="EMBL/GenBank/DDBJ databases">
        <authorList>
            <person name="Xu S."/>
            <person name="Li A."/>
        </authorList>
    </citation>
    <scope>NUCLEOTIDE SEQUENCE [LARGE SCALE GENOMIC DNA]</scope>
    <source>
        <strain evidence="3 4">119BY6-57</strain>
    </source>
</reference>
<dbReference type="AlphaFoldDB" id="A0A7W3Y709"/>
<dbReference type="EMBL" id="JACHTF010000015">
    <property type="protein sequence ID" value="MBB1061471.1"/>
    <property type="molecule type" value="Genomic_DNA"/>
</dbReference>
<protein>
    <submittedName>
        <fullName evidence="3">Universal stress protein</fullName>
    </submittedName>
</protein>
<dbReference type="SUPFAM" id="SSF52402">
    <property type="entry name" value="Adenine nucleotide alpha hydrolases-like"/>
    <property type="match status" value="2"/>
</dbReference>
<dbReference type="InterPro" id="IPR006016">
    <property type="entry name" value="UspA"/>
</dbReference>
<evidence type="ECO:0000313" key="3">
    <source>
        <dbReference type="EMBL" id="MBB1061471.1"/>
    </source>
</evidence>
<sequence>MLPRDLVVFLEPPPGHAQRLAYAASLARRWQAHLVATYVTQPLSLQPHAGFAMGPGLSAMLADYRAAAATALAGARAQFDHLAERRSFTSEWRVSEDETGEALMLHARHARLAILGPPAEQRRATTPLSLAERVIFASGRPCLLVPDDWPGDRMGGRIVVGWNGGREATRAIADALPLLAAAESVHLVVVRDARVQALYGEEPGADMAAHLARHGIAVVLEQCRGDDAGALLLGRCDTLDADMLVMGAMGRPRTSEFLFGGATRTVLGRVDVPVLMSR</sequence>
<dbReference type="PANTHER" id="PTHR46268">
    <property type="entry name" value="STRESS RESPONSE PROTEIN NHAX"/>
    <property type="match status" value="1"/>
</dbReference>
<name>A0A7W3Y709_9GAMM</name>
<proteinExistence type="inferred from homology"/>
<accession>A0A7W3Y709</accession>
<comment type="caution">
    <text evidence="3">The sequence shown here is derived from an EMBL/GenBank/DDBJ whole genome shotgun (WGS) entry which is preliminary data.</text>
</comment>
<comment type="similarity">
    <text evidence="1">Belongs to the universal stress protein A family.</text>
</comment>
<evidence type="ECO:0000313" key="4">
    <source>
        <dbReference type="Proteomes" id="UP000523196"/>
    </source>
</evidence>
<dbReference type="Proteomes" id="UP000523196">
    <property type="component" value="Unassembled WGS sequence"/>
</dbReference>
<gene>
    <name evidence="3" type="ORF">H4F98_12930</name>
</gene>